<evidence type="ECO:0000313" key="2">
    <source>
        <dbReference type="EMBL" id="PIR68082.1"/>
    </source>
</evidence>
<feature type="compositionally biased region" description="Basic and acidic residues" evidence="1">
    <location>
        <begin position="26"/>
        <end position="48"/>
    </location>
</feature>
<dbReference type="AlphaFoldDB" id="A0A2H0TAP9"/>
<sequence length="131" mass="15669">MYNIKLSSTQPPLFILMYPLRVQKGSKRDEQKTGWREEGGWYERPTTRERRRTLSQTAEEVEEKGEIPMTQPSSDGSTPKISSFALRKRQEAERERAKNKEKFFPSQPLRPWRRHDRDDEFLPPPHVFPRR</sequence>
<dbReference type="EMBL" id="PFCQ01000014">
    <property type="protein sequence ID" value="PIR68082.1"/>
    <property type="molecule type" value="Genomic_DNA"/>
</dbReference>
<feature type="compositionally biased region" description="Polar residues" evidence="1">
    <location>
        <begin position="70"/>
        <end position="81"/>
    </location>
</feature>
<evidence type="ECO:0000313" key="3">
    <source>
        <dbReference type="Proteomes" id="UP000230094"/>
    </source>
</evidence>
<evidence type="ECO:0000256" key="1">
    <source>
        <dbReference type="SAM" id="MobiDB-lite"/>
    </source>
</evidence>
<accession>A0A2H0TAP9</accession>
<feature type="region of interest" description="Disordered" evidence="1">
    <location>
        <begin position="22"/>
        <end position="131"/>
    </location>
</feature>
<gene>
    <name evidence="2" type="ORF">COU49_02795</name>
</gene>
<feature type="compositionally biased region" description="Pro residues" evidence="1">
    <location>
        <begin position="122"/>
        <end position="131"/>
    </location>
</feature>
<protein>
    <submittedName>
        <fullName evidence="2">Uncharacterized protein</fullName>
    </submittedName>
</protein>
<proteinExistence type="predicted"/>
<dbReference type="Proteomes" id="UP000230094">
    <property type="component" value="Unassembled WGS sequence"/>
</dbReference>
<reference evidence="3" key="1">
    <citation type="submission" date="2017-09" db="EMBL/GenBank/DDBJ databases">
        <title>Depth-based differentiation of microbial function through sediment-hosted aquifers and enrichment of novel symbionts in the deep terrestrial subsurface.</title>
        <authorList>
            <person name="Probst A.J."/>
            <person name="Ladd B."/>
            <person name="Jarett J.K."/>
            <person name="Geller-Mcgrath D.E."/>
            <person name="Sieber C.M.K."/>
            <person name="Emerson J.B."/>
            <person name="Anantharaman K."/>
            <person name="Thomas B.C."/>
            <person name="Malmstrom R."/>
            <person name="Stieglmeier M."/>
            <person name="Klingl A."/>
            <person name="Woyke T."/>
            <person name="Ryan C.M."/>
            <person name="Banfield J.F."/>
        </authorList>
    </citation>
    <scope>NUCLEOTIDE SEQUENCE [LARGE SCALE GENOMIC DNA]</scope>
</reference>
<name>A0A2H0TAP9_9BACT</name>
<organism evidence="2 3">
    <name type="scientific">Candidatus Nomurabacteria bacterium CG10_big_fil_rev_8_21_14_0_10_35_16</name>
    <dbReference type="NCBI Taxonomy" id="1974731"/>
    <lineage>
        <taxon>Bacteria</taxon>
        <taxon>Candidatus Nomuraibacteriota</taxon>
    </lineage>
</organism>
<feature type="compositionally biased region" description="Basic and acidic residues" evidence="1">
    <location>
        <begin position="88"/>
        <end position="103"/>
    </location>
</feature>
<comment type="caution">
    <text evidence="2">The sequence shown here is derived from an EMBL/GenBank/DDBJ whole genome shotgun (WGS) entry which is preliminary data.</text>
</comment>